<evidence type="ECO:0000256" key="3">
    <source>
        <dbReference type="ARBA" id="ARBA00022821"/>
    </source>
</evidence>
<organism evidence="7 8">
    <name type="scientific">Glycine soja</name>
    <name type="common">Wild soybean</name>
    <dbReference type="NCBI Taxonomy" id="3848"/>
    <lineage>
        <taxon>Eukaryota</taxon>
        <taxon>Viridiplantae</taxon>
        <taxon>Streptophyta</taxon>
        <taxon>Embryophyta</taxon>
        <taxon>Tracheophyta</taxon>
        <taxon>Spermatophyta</taxon>
        <taxon>Magnoliopsida</taxon>
        <taxon>eudicotyledons</taxon>
        <taxon>Gunneridae</taxon>
        <taxon>Pentapetalae</taxon>
        <taxon>rosids</taxon>
        <taxon>fabids</taxon>
        <taxon>Fabales</taxon>
        <taxon>Fabaceae</taxon>
        <taxon>Papilionoideae</taxon>
        <taxon>50 kb inversion clade</taxon>
        <taxon>NPAAA clade</taxon>
        <taxon>indigoferoid/millettioid clade</taxon>
        <taxon>Phaseoleae</taxon>
        <taxon>Glycine</taxon>
        <taxon>Glycine subgen. Soja</taxon>
    </lineage>
</organism>
<dbReference type="InterPro" id="IPR041118">
    <property type="entry name" value="Rx_N"/>
</dbReference>
<dbReference type="PANTHER" id="PTHR36766:SF61">
    <property type="entry name" value="NB-ARC DOMAIN DISEASE RESISTANCE PROTEIN"/>
    <property type="match status" value="1"/>
</dbReference>
<name>A0A445IKG0_GLYSO</name>
<evidence type="ECO:0000256" key="4">
    <source>
        <dbReference type="ARBA" id="ARBA00022840"/>
    </source>
</evidence>
<dbReference type="EMBL" id="QZWG01000010">
    <property type="protein sequence ID" value="RZB86546.1"/>
    <property type="molecule type" value="Genomic_DNA"/>
</dbReference>
<dbReference type="FunFam" id="3.40.50.300:FF:001091">
    <property type="entry name" value="Probable disease resistance protein At1g61300"/>
    <property type="match status" value="1"/>
</dbReference>
<dbReference type="InterPro" id="IPR002182">
    <property type="entry name" value="NB-ARC"/>
</dbReference>
<keyword evidence="8" id="KW-1185">Reference proteome</keyword>
<evidence type="ECO:0000256" key="2">
    <source>
        <dbReference type="ARBA" id="ARBA00022741"/>
    </source>
</evidence>
<dbReference type="AlphaFoldDB" id="A0A445IKG0"/>
<dbReference type="PANTHER" id="PTHR36766">
    <property type="entry name" value="PLANT BROAD-SPECTRUM MILDEW RESISTANCE PROTEIN RPW8"/>
    <property type="match status" value="1"/>
</dbReference>
<dbReference type="Gene3D" id="3.40.50.300">
    <property type="entry name" value="P-loop containing nucleotide triphosphate hydrolases"/>
    <property type="match status" value="1"/>
</dbReference>
<keyword evidence="1" id="KW-0677">Repeat</keyword>
<feature type="domain" description="NB-ARC" evidence="5">
    <location>
        <begin position="154"/>
        <end position="332"/>
    </location>
</feature>
<keyword evidence="3" id="KW-0611">Plant defense</keyword>
<sequence>MAESLLFTVAESLIGKLTSRAIEEASLTLGVYRDLQDMKDKMALIKAFMLDAEHKKPHNNVLSEWLRQIKHVFSDAEDIVDDFECTALRKRVVNMVAAQVRMAREIKDINQRLAKVAAQRDMFGLQINEKDTHVVDMREMTHSHVNHLNVIAREDDKNKIMKLLLQDGHDKSLSVIPIVGMGGLGKTTLAKLVFNEITNIDECFPLKMWVCVSNNFELRIVLIKIRNSAPNPTSEKLENFETEQLQNHLRHTLQDQKFLLILDDVWEDDNARWDELKEIIIDTGVEGSKILVTTRSPLIATLMCSNSSNSYLLEGLSKDDSFYLFLKLAFKEGEDKKHSQLLEIGR</sequence>
<dbReference type="SUPFAM" id="SSF52540">
    <property type="entry name" value="P-loop containing nucleoside triphosphate hydrolases"/>
    <property type="match status" value="1"/>
</dbReference>
<proteinExistence type="predicted"/>
<dbReference type="GO" id="GO:0043531">
    <property type="term" value="F:ADP binding"/>
    <property type="evidence" value="ECO:0007669"/>
    <property type="project" value="InterPro"/>
</dbReference>
<dbReference type="Pfam" id="PF00931">
    <property type="entry name" value="NB-ARC"/>
    <property type="match status" value="1"/>
</dbReference>
<evidence type="ECO:0000313" key="7">
    <source>
        <dbReference type="EMBL" id="RZB86546.1"/>
    </source>
</evidence>
<dbReference type="InterPro" id="IPR038005">
    <property type="entry name" value="RX-like_CC"/>
</dbReference>
<protein>
    <submittedName>
        <fullName evidence="7">Disease resistance protein RGA2</fullName>
    </submittedName>
</protein>
<keyword evidence="4" id="KW-0067">ATP-binding</keyword>
<dbReference type="PRINTS" id="PR00364">
    <property type="entry name" value="DISEASERSIST"/>
</dbReference>
<feature type="domain" description="Disease resistance N-terminal" evidence="6">
    <location>
        <begin position="10"/>
        <end position="91"/>
    </location>
</feature>
<gene>
    <name evidence="7" type="ORF">D0Y65_026558</name>
</gene>
<evidence type="ECO:0000256" key="1">
    <source>
        <dbReference type="ARBA" id="ARBA00022737"/>
    </source>
</evidence>
<reference evidence="7 8" key="1">
    <citation type="submission" date="2018-09" db="EMBL/GenBank/DDBJ databases">
        <title>A high-quality reference genome of wild soybean provides a powerful tool to mine soybean genomes.</title>
        <authorList>
            <person name="Xie M."/>
            <person name="Chung C.Y.L."/>
            <person name="Li M.-W."/>
            <person name="Wong F.-L."/>
            <person name="Chan T.-F."/>
            <person name="Lam H.-M."/>
        </authorList>
    </citation>
    <scope>NUCLEOTIDE SEQUENCE [LARGE SCALE GENOMIC DNA]</scope>
    <source>
        <strain evidence="8">cv. W05</strain>
        <tissue evidence="7">Hypocotyl of etiolated seedlings</tissue>
    </source>
</reference>
<dbReference type="GO" id="GO:0006952">
    <property type="term" value="P:defense response"/>
    <property type="evidence" value="ECO:0007669"/>
    <property type="project" value="UniProtKB-KW"/>
</dbReference>
<dbReference type="Gene3D" id="1.20.5.4130">
    <property type="match status" value="1"/>
</dbReference>
<evidence type="ECO:0000259" key="6">
    <source>
        <dbReference type="Pfam" id="PF18052"/>
    </source>
</evidence>
<dbReference type="InterPro" id="IPR027417">
    <property type="entry name" value="P-loop_NTPase"/>
</dbReference>
<keyword evidence="2" id="KW-0547">Nucleotide-binding</keyword>
<dbReference type="CDD" id="cd14798">
    <property type="entry name" value="RX-CC_like"/>
    <property type="match status" value="1"/>
</dbReference>
<evidence type="ECO:0000259" key="5">
    <source>
        <dbReference type="Pfam" id="PF00931"/>
    </source>
</evidence>
<dbReference type="Pfam" id="PF18052">
    <property type="entry name" value="Rx_N"/>
    <property type="match status" value="1"/>
</dbReference>
<dbReference type="GO" id="GO:0005524">
    <property type="term" value="F:ATP binding"/>
    <property type="evidence" value="ECO:0007669"/>
    <property type="project" value="UniProtKB-KW"/>
</dbReference>
<comment type="caution">
    <text evidence="7">The sequence shown here is derived from an EMBL/GenBank/DDBJ whole genome shotgun (WGS) entry which is preliminary data.</text>
</comment>
<accession>A0A445IKG0</accession>
<evidence type="ECO:0000313" key="8">
    <source>
        <dbReference type="Proteomes" id="UP000289340"/>
    </source>
</evidence>
<dbReference type="Proteomes" id="UP000289340">
    <property type="component" value="Chromosome 10"/>
</dbReference>